<gene>
    <name evidence="7" type="ORF">RAMSUL_R14333</name>
</gene>
<dbReference type="GO" id="GO:0005879">
    <property type="term" value="C:axonemal microtubule"/>
    <property type="evidence" value="ECO:0007669"/>
    <property type="project" value="InterPro"/>
</dbReference>
<keyword evidence="4" id="KW-0966">Cell projection</keyword>
<keyword evidence="3" id="KW-0206">Cytoskeleton</keyword>
<evidence type="ECO:0000313" key="8">
    <source>
        <dbReference type="Proteomes" id="UP000611227"/>
    </source>
</evidence>
<organism evidence="7 8">
    <name type="scientific">Ramphastos sulfuratus</name>
    <dbReference type="NCBI Taxonomy" id="322582"/>
    <lineage>
        <taxon>Eukaryota</taxon>
        <taxon>Metazoa</taxon>
        <taxon>Chordata</taxon>
        <taxon>Craniata</taxon>
        <taxon>Vertebrata</taxon>
        <taxon>Euteleostomi</taxon>
        <taxon>Archelosauria</taxon>
        <taxon>Archosauria</taxon>
        <taxon>Dinosauria</taxon>
        <taxon>Saurischia</taxon>
        <taxon>Theropoda</taxon>
        <taxon>Coelurosauria</taxon>
        <taxon>Aves</taxon>
        <taxon>Neognathae</taxon>
        <taxon>Neoaves</taxon>
        <taxon>Telluraves</taxon>
        <taxon>Coraciimorphae</taxon>
        <taxon>Piciformes</taxon>
        <taxon>Ramphastidae</taxon>
        <taxon>Ramphastos</taxon>
    </lineage>
</organism>
<dbReference type="PANTHER" id="PTHR20899">
    <property type="entry name" value="PIERCE HOMOLOG"/>
    <property type="match status" value="1"/>
</dbReference>
<accession>A0A852CEU7</accession>
<evidence type="ECO:0000256" key="2">
    <source>
        <dbReference type="ARBA" id="ARBA00022490"/>
    </source>
</evidence>
<sequence length="133" mass="14638">ALGQLPIAMPRPAAADSTGPRTSDWYRTSHGLPDRFQQPACFRGYGQPKPHPLYRTSNSEYGSRAPTVHDVPTSFHVTSHAFTDTLGQCGMYRDNRLNTSLDKSHVTGTANFITACDHLNFHPSYNPSGPSFC</sequence>
<dbReference type="Pfam" id="PF14892">
    <property type="entry name" value="PIRC1_2"/>
    <property type="match status" value="1"/>
</dbReference>
<feature type="region of interest" description="Disordered" evidence="6">
    <location>
        <begin position="1"/>
        <end position="23"/>
    </location>
</feature>
<dbReference type="EMBL" id="WBNM01032331">
    <property type="protein sequence ID" value="NXP79278.1"/>
    <property type="molecule type" value="Genomic_DNA"/>
</dbReference>
<evidence type="ECO:0000256" key="1">
    <source>
        <dbReference type="ARBA" id="ARBA00004430"/>
    </source>
</evidence>
<evidence type="ECO:0000313" key="7">
    <source>
        <dbReference type="EMBL" id="NXP79278.1"/>
    </source>
</evidence>
<feature type="non-terminal residue" evidence="7">
    <location>
        <position position="133"/>
    </location>
</feature>
<evidence type="ECO:0000256" key="4">
    <source>
        <dbReference type="ARBA" id="ARBA00023273"/>
    </source>
</evidence>
<name>A0A852CEU7_9PICI</name>
<proteinExistence type="inferred from homology"/>
<protein>
    <submittedName>
        <fullName evidence="7">CI116 protein</fullName>
    </submittedName>
</protein>
<comment type="subcellular location">
    <subcellularLocation>
        <location evidence="1">Cytoplasm</location>
        <location evidence="1">Cytoskeleton</location>
        <location evidence="1">Cilium axoneme</location>
    </subcellularLocation>
</comment>
<evidence type="ECO:0000256" key="5">
    <source>
        <dbReference type="ARBA" id="ARBA00038014"/>
    </source>
</evidence>
<feature type="non-terminal residue" evidence="7">
    <location>
        <position position="1"/>
    </location>
</feature>
<keyword evidence="2" id="KW-0963">Cytoplasm</keyword>
<comment type="similarity">
    <text evidence="5">Belongs to the PIERCE1 family.</text>
</comment>
<dbReference type="Proteomes" id="UP000611227">
    <property type="component" value="Unassembled WGS sequence"/>
</dbReference>
<keyword evidence="8" id="KW-1185">Reference proteome</keyword>
<dbReference type="PANTHER" id="PTHR20899:SF1">
    <property type="entry name" value="PIERCER OF MICROTUBULE WALL 1 PROTEIN"/>
    <property type="match status" value="1"/>
</dbReference>
<comment type="caution">
    <text evidence="7">The sequence shown here is derived from an EMBL/GenBank/DDBJ whole genome shotgun (WGS) entry which is preliminary data.</text>
</comment>
<evidence type="ECO:0000256" key="6">
    <source>
        <dbReference type="SAM" id="MobiDB-lite"/>
    </source>
</evidence>
<reference evidence="7" key="1">
    <citation type="submission" date="2019-09" db="EMBL/GenBank/DDBJ databases">
        <title>Bird 10,000 Genomes (B10K) Project - Family phase.</title>
        <authorList>
            <person name="Zhang G."/>
        </authorList>
    </citation>
    <scope>NUCLEOTIDE SEQUENCE</scope>
    <source>
        <strain evidence="7">B10K-DU-001-30</strain>
        <tissue evidence="7">Muscle</tissue>
    </source>
</reference>
<dbReference type="AlphaFoldDB" id="A0A852CEU7"/>
<dbReference type="GO" id="GO:0035082">
    <property type="term" value="P:axoneme assembly"/>
    <property type="evidence" value="ECO:0007669"/>
    <property type="project" value="InterPro"/>
</dbReference>
<dbReference type="InterPro" id="IPR026507">
    <property type="entry name" value="PIRC1/2"/>
</dbReference>
<evidence type="ECO:0000256" key="3">
    <source>
        <dbReference type="ARBA" id="ARBA00023212"/>
    </source>
</evidence>